<reference evidence="3 4" key="1">
    <citation type="submission" date="2019-05" db="EMBL/GenBank/DDBJ databases">
        <title>Genome sequences of Thalassotalea litorea 1K03283.</title>
        <authorList>
            <person name="Zhang D."/>
        </authorList>
    </citation>
    <scope>NUCLEOTIDE SEQUENCE [LARGE SCALE GENOMIC DNA]</scope>
    <source>
        <strain evidence="3 4">MCCC 1K03283</strain>
    </source>
</reference>
<dbReference type="PANTHER" id="PTHR22642">
    <property type="entry name" value="IMIDAZOLONEPROPIONASE"/>
    <property type="match status" value="1"/>
</dbReference>
<evidence type="ECO:0000313" key="3">
    <source>
        <dbReference type="EMBL" id="TLU65221.1"/>
    </source>
</evidence>
<dbReference type="AlphaFoldDB" id="A0A5R9IPN0"/>
<name>A0A5R9IPN0_9GAMM</name>
<evidence type="ECO:0000313" key="4">
    <source>
        <dbReference type="Proteomes" id="UP000307790"/>
    </source>
</evidence>
<feature type="signal peptide" evidence="1">
    <location>
        <begin position="1"/>
        <end position="32"/>
    </location>
</feature>
<dbReference type="InterPro" id="IPR011059">
    <property type="entry name" value="Metal-dep_hydrolase_composite"/>
</dbReference>
<dbReference type="InterPro" id="IPR032466">
    <property type="entry name" value="Metal_Hydrolase"/>
</dbReference>
<sequence>MTYSFRSVNTALALSLPLVLTLSTLSPLPALAETTIIKNVKGYTFTDGELMTFKALKFTDDKVDRIYKLTDQIDSASDATVIDGKGRVMLPGLIDAHGHVLSYGLSLMRVDLMGSPSEQDSVARVKDFAQKNSDSKWIQGRGWNQVQWPSNAFPTAASLDKVFPDTPVVLSRVDGHALWVNSKAMAVAGIDSTTKEVDGGQIIRDKNNQPTGVFVDNAMDLIFKSMPALSQQDMEVALEKSMRSLASMGLTSVHDAGISKQNIAAYQSLIKKQSMPIRINAMVDVMDSNWKATLAKGTSLSDDKKLQINSVKISADGALGSRGAALIEDYSDMPHHRGLLLHDDKTLGNIIHHAMQAGFQVNTHAIGDNANKIVLDHYQNAIAKTQSRDLRHRVEHAQVLQMSDIERFAEMDIIASMQATHATSDKNMAEDRLGSERIKGAYAWKTLLNKQVIIAAGSDFPVESPNPFFGLHASLTRQDKQNLPKGGWYPEQAMSMAQAFKSFTLDAAYAGHQESYLGSLEPEKQADFILVDQDIFAIPGKDIWKTQVHQTWVGGKKVEF</sequence>
<gene>
    <name evidence="3" type="ORF">FE810_09415</name>
</gene>
<dbReference type="InterPro" id="IPR013108">
    <property type="entry name" value="Amidohydro_3"/>
</dbReference>
<dbReference type="Pfam" id="PF07969">
    <property type="entry name" value="Amidohydro_3"/>
    <property type="match status" value="1"/>
</dbReference>
<dbReference type="CDD" id="cd01300">
    <property type="entry name" value="YtcJ_like"/>
    <property type="match status" value="1"/>
</dbReference>
<dbReference type="SUPFAM" id="SSF51338">
    <property type="entry name" value="Composite domain of metallo-dependent hydrolases"/>
    <property type="match status" value="1"/>
</dbReference>
<evidence type="ECO:0000256" key="1">
    <source>
        <dbReference type="SAM" id="SignalP"/>
    </source>
</evidence>
<dbReference type="GO" id="GO:0016810">
    <property type="term" value="F:hydrolase activity, acting on carbon-nitrogen (but not peptide) bonds"/>
    <property type="evidence" value="ECO:0007669"/>
    <property type="project" value="InterPro"/>
</dbReference>
<feature type="chain" id="PRO_5024442216" evidence="1">
    <location>
        <begin position="33"/>
        <end position="560"/>
    </location>
</feature>
<dbReference type="PANTHER" id="PTHR22642:SF2">
    <property type="entry name" value="PROTEIN LONG AFTER FAR-RED 3"/>
    <property type="match status" value="1"/>
</dbReference>
<dbReference type="Gene3D" id="2.30.40.10">
    <property type="entry name" value="Urease, subunit C, domain 1"/>
    <property type="match status" value="1"/>
</dbReference>
<organism evidence="3 4">
    <name type="scientific">Thalassotalea litorea</name>
    <dbReference type="NCBI Taxonomy" id="2020715"/>
    <lineage>
        <taxon>Bacteria</taxon>
        <taxon>Pseudomonadati</taxon>
        <taxon>Pseudomonadota</taxon>
        <taxon>Gammaproteobacteria</taxon>
        <taxon>Alteromonadales</taxon>
        <taxon>Colwelliaceae</taxon>
        <taxon>Thalassotalea</taxon>
    </lineage>
</organism>
<keyword evidence="3" id="KW-0378">Hydrolase</keyword>
<dbReference type="Gene3D" id="3.20.20.140">
    <property type="entry name" value="Metal-dependent hydrolases"/>
    <property type="match status" value="1"/>
</dbReference>
<protein>
    <submittedName>
        <fullName evidence="3">Amidohydrolase</fullName>
    </submittedName>
</protein>
<dbReference type="InterPro" id="IPR033932">
    <property type="entry name" value="YtcJ-like"/>
</dbReference>
<dbReference type="Gene3D" id="3.10.310.70">
    <property type="match status" value="1"/>
</dbReference>
<proteinExistence type="predicted"/>
<keyword evidence="1" id="KW-0732">Signal</keyword>
<accession>A0A5R9IPN0</accession>
<dbReference type="EMBL" id="VCBC01000008">
    <property type="protein sequence ID" value="TLU65221.1"/>
    <property type="molecule type" value="Genomic_DNA"/>
</dbReference>
<comment type="caution">
    <text evidence="3">The sequence shown here is derived from an EMBL/GenBank/DDBJ whole genome shotgun (WGS) entry which is preliminary data.</text>
</comment>
<dbReference type="OrthoDB" id="9031471at2"/>
<evidence type="ECO:0000259" key="2">
    <source>
        <dbReference type="Pfam" id="PF07969"/>
    </source>
</evidence>
<feature type="domain" description="Amidohydrolase 3" evidence="2">
    <location>
        <begin position="81"/>
        <end position="557"/>
    </location>
</feature>
<dbReference type="Proteomes" id="UP000307790">
    <property type="component" value="Unassembled WGS sequence"/>
</dbReference>
<dbReference type="SUPFAM" id="SSF51556">
    <property type="entry name" value="Metallo-dependent hydrolases"/>
    <property type="match status" value="1"/>
</dbReference>
<keyword evidence="4" id="KW-1185">Reference proteome</keyword>